<sequence length="100" mass="11735">MLDQQNSDQSTSFEYDTIYQVDQTLNFQKNMLKKCLRANCTNLRYVENGRIHDFCGQTCAKMIPRCAHPNCFNRCYIERDGRVHRYCGRTCARKCIVLGI</sequence>
<dbReference type="AlphaFoldDB" id="A0A397UN90"/>
<gene>
    <name evidence="1" type="ORF">C2G38_2102963</name>
</gene>
<dbReference type="OrthoDB" id="2422029at2759"/>
<dbReference type="EMBL" id="QKWP01001106">
    <property type="protein sequence ID" value="RIB11695.1"/>
    <property type="molecule type" value="Genomic_DNA"/>
</dbReference>
<protein>
    <submittedName>
        <fullName evidence="1">Uncharacterized protein</fullName>
    </submittedName>
</protein>
<evidence type="ECO:0000313" key="2">
    <source>
        <dbReference type="Proteomes" id="UP000266673"/>
    </source>
</evidence>
<dbReference type="Proteomes" id="UP000266673">
    <property type="component" value="Unassembled WGS sequence"/>
</dbReference>
<keyword evidence="2" id="KW-1185">Reference proteome</keyword>
<comment type="caution">
    <text evidence="1">The sequence shown here is derived from an EMBL/GenBank/DDBJ whole genome shotgun (WGS) entry which is preliminary data.</text>
</comment>
<name>A0A397UN90_9GLOM</name>
<accession>A0A397UN90</accession>
<evidence type="ECO:0000313" key="1">
    <source>
        <dbReference type="EMBL" id="RIB11695.1"/>
    </source>
</evidence>
<proteinExistence type="predicted"/>
<reference evidence="1 2" key="1">
    <citation type="submission" date="2018-06" db="EMBL/GenBank/DDBJ databases">
        <title>Comparative genomics reveals the genomic features of Rhizophagus irregularis, R. cerebriforme, R. diaphanum and Gigaspora rosea, and their symbiotic lifestyle signature.</title>
        <authorList>
            <person name="Morin E."/>
            <person name="San Clemente H."/>
            <person name="Chen E.C.H."/>
            <person name="De La Providencia I."/>
            <person name="Hainaut M."/>
            <person name="Kuo A."/>
            <person name="Kohler A."/>
            <person name="Murat C."/>
            <person name="Tang N."/>
            <person name="Roy S."/>
            <person name="Loubradou J."/>
            <person name="Henrissat B."/>
            <person name="Grigoriev I.V."/>
            <person name="Corradi N."/>
            <person name="Roux C."/>
            <person name="Martin F.M."/>
        </authorList>
    </citation>
    <scope>NUCLEOTIDE SEQUENCE [LARGE SCALE GENOMIC DNA]</scope>
    <source>
        <strain evidence="1 2">DAOM 194757</strain>
    </source>
</reference>
<organism evidence="1 2">
    <name type="scientific">Gigaspora rosea</name>
    <dbReference type="NCBI Taxonomy" id="44941"/>
    <lineage>
        <taxon>Eukaryota</taxon>
        <taxon>Fungi</taxon>
        <taxon>Fungi incertae sedis</taxon>
        <taxon>Mucoromycota</taxon>
        <taxon>Glomeromycotina</taxon>
        <taxon>Glomeromycetes</taxon>
        <taxon>Diversisporales</taxon>
        <taxon>Gigasporaceae</taxon>
        <taxon>Gigaspora</taxon>
    </lineage>
</organism>